<dbReference type="Pfam" id="PF02678">
    <property type="entry name" value="Pirin"/>
    <property type="match status" value="1"/>
</dbReference>
<gene>
    <name evidence="5" type="ORF">M9978_22565</name>
</gene>
<dbReference type="InterPro" id="IPR011051">
    <property type="entry name" value="RmlC_Cupin_sf"/>
</dbReference>
<sequence>MEALHHFCFAGYHALGREGWGLLSVLNHVTLAPHAGLRPQPIDGVEQVLIVRKGAIAHSGSMGGNCRTLAGEVELISPGPGITHADVNPSARTAEYIEIRIRCDDPGERAQRKTVKFPGQDQNGELILFASGLLEDRPAMVLHAPARLSAARVPTGGTLEYAPFPGRHVYILSLKGQLAVNGIAIDQLEGAAVADEPLLRIKAKQFAEMLIIDTP</sequence>
<comment type="caution">
    <text evidence="5">The sequence shown here is derived from an EMBL/GenBank/DDBJ whole genome shotgun (WGS) entry which is preliminary data.</text>
</comment>
<dbReference type="PANTHER" id="PTHR43212:SF3">
    <property type="entry name" value="QUERCETIN 2,3-DIOXYGENASE"/>
    <property type="match status" value="1"/>
</dbReference>
<evidence type="ECO:0000313" key="6">
    <source>
        <dbReference type="Proteomes" id="UP001139451"/>
    </source>
</evidence>
<feature type="domain" description="Quercetin 2,3-dioxygenase C-terminal cupin" evidence="4">
    <location>
        <begin position="139"/>
        <end position="213"/>
    </location>
</feature>
<dbReference type="RefSeq" id="WP_254297371.1">
    <property type="nucleotide sequence ID" value="NZ_JAMLDX010000035.1"/>
</dbReference>
<evidence type="ECO:0000256" key="2">
    <source>
        <dbReference type="RuleBase" id="RU003457"/>
    </source>
</evidence>
<dbReference type="AlphaFoldDB" id="A0A9X2HRR7"/>
<evidence type="ECO:0000259" key="3">
    <source>
        <dbReference type="Pfam" id="PF02678"/>
    </source>
</evidence>
<dbReference type="Proteomes" id="UP001139451">
    <property type="component" value="Unassembled WGS sequence"/>
</dbReference>
<dbReference type="InterPro" id="IPR014710">
    <property type="entry name" value="RmlC-like_jellyroll"/>
</dbReference>
<dbReference type="InterPro" id="IPR012093">
    <property type="entry name" value="Pirin"/>
</dbReference>
<dbReference type="SUPFAM" id="SSF51182">
    <property type="entry name" value="RmlC-like cupins"/>
    <property type="match status" value="1"/>
</dbReference>
<reference evidence="5" key="1">
    <citation type="submission" date="2022-05" db="EMBL/GenBank/DDBJ databases">
        <title>Sphingomonas sp. strain MG17 Genome sequencing and assembly.</title>
        <authorList>
            <person name="Kim I."/>
        </authorList>
    </citation>
    <scope>NUCLEOTIDE SEQUENCE</scope>
    <source>
        <strain evidence="5">MG17</strain>
    </source>
</reference>
<keyword evidence="6" id="KW-1185">Reference proteome</keyword>
<dbReference type="EMBL" id="JAMLDX010000035">
    <property type="protein sequence ID" value="MCP3733191.1"/>
    <property type="molecule type" value="Genomic_DNA"/>
</dbReference>
<name>A0A9X2HRR7_9SPHN</name>
<evidence type="ECO:0000313" key="5">
    <source>
        <dbReference type="EMBL" id="MCP3733191.1"/>
    </source>
</evidence>
<feature type="domain" description="Pirin N-terminal" evidence="3">
    <location>
        <begin position="4"/>
        <end position="91"/>
    </location>
</feature>
<protein>
    <submittedName>
        <fullName evidence="5">Pirin family protein</fullName>
    </submittedName>
</protein>
<dbReference type="PANTHER" id="PTHR43212">
    <property type="entry name" value="QUERCETIN 2,3-DIOXYGENASE"/>
    <property type="match status" value="1"/>
</dbReference>
<accession>A0A9X2HRR7</accession>
<evidence type="ECO:0000256" key="1">
    <source>
        <dbReference type="ARBA" id="ARBA00008416"/>
    </source>
</evidence>
<dbReference type="Gene3D" id="2.60.120.10">
    <property type="entry name" value="Jelly Rolls"/>
    <property type="match status" value="2"/>
</dbReference>
<organism evidence="5 6">
    <name type="scientific">Sphingomonas tagetis</name>
    <dbReference type="NCBI Taxonomy" id="2949092"/>
    <lineage>
        <taxon>Bacteria</taxon>
        <taxon>Pseudomonadati</taxon>
        <taxon>Pseudomonadota</taxon>
        <taxon>Alphaproteobacteria</taxon>
        <taxon>Sphingomonadales</taxon>
        <taxon>Sphingomonadaceae</taxon>
        <taxon>Sphingomonas</taxon>
    </lineage>
</organism>
<proteinExistence type="inferred from homology"/>
<evidence type="ECO:0000259" key="4">
    <source>
        <dbReference type="Pfam" id="PF17954"/>
    </source>
</evidence>
<dbReference type="Pfam" id="PF17954">
    <property type="entry name" value="Pirin_C_2"/>
    <property type="match status" value="1"/>
</dbReference>
<comment type="similarity">
    <text evidence="1 2">Belongs to the pirin family.</text>
</comment>
<dbReference type="InterPro" id="IPR003829">
    <property type="entry name" value="Pirin_N_dom"/>
</dbReference>
<dbReference type="InterPro" id="IPR041602">
    <property type="entry name" value="Quercetinase_C"/>
</dbReference>